<evidence type="ECO:0000256" key="7">
    <source>
        <dbReference type="ARBA" id="ARBA00022729"/>
    </source>
</evidence>
<evidence type="ECO:0000256" key="1">
    <source>
        <dbReference type="ARBA" id="ARBA00004571"/>
    </source>
</evidence>
<dbReference type="InterPro" id="IPR010917">
    <property type="entry name" value="TonB_rcpt_CS"/>
</dbReference>
<comment type="similarity">
    <text evidence="2 14 16">Belongs to the TonB-dependent receptor family.</text>
</comment>
<dbReference type="InterPro" id="IPR012910">
    <property type="entry name" value="Plug_dom"/>
</dbReference>
<keyword evidence="13 14" id="KW-0998">Cell outer membrane</keyword>
<keyword evidence="9" id="KW-0406">Ion transport</keyword>
<evidence type="ECO:0000256" key="2">
    <source>
        <dbReference type="ARBA" id="ARBA00009810"/>
    </source>
</evidence>
<sequence length="634" mass="69015">MIQSSNSDTVGDALRFVPGASRDGSTLDAFGDTYLIRGFLANQTINGIAVSTMRQPRDSIGIERIEVLKGPASVLYGQLQPGAVVNVVTKQPKREWAGSASVSYGRYDDFRGTVDLTGPVTKGGALRFRVTGAYDDADSFIDYWHRRHVFVAPVLAVDAGDATTVTLEGMYSRNRLNGFFNGLPAEGTVLPNPNGRFARALTLTDPTFRPSIRDDSDITARVEHAFSDRIRWRTALSWMHEYRDEEGVLGLLGWADDTQRTLSRAVLASVSSGNTWTAHTDLGVGFETGPFSHDLVAGGEYTWFDRHTTGATSLAPDLDLFAPTHQMTARPTTTLIPSRSTTNDESTRTAGLFAQDRVALTDQIKLIAGVRWSDYRQTVVSTRGRAAALTRDQSQTAWTTQFGLLYTPTPSISLFANRTTSFLPVQGIRASGEALKPETGTQYEVGAKAVLLGGAFALNGSLFHLKRGDVAVADRVSPGFLVAIGEQVAKGFELSATGRPIDGLTLYAGYAYMDAKTTEDNDAALIGKRIRNTPEHSVVLRGDYDVRTGPLVGVSFGGSATYTGDRAADIENSFSLPSYWRIDAQIGYAVTRNVKLGASLENLTDERYYSNAYSLFEVWPGAPRTWRVNLTTKF</sequence>
<feature type="short sequence motif" description="TonB C-terminal box" evidence="15">
    <location>
        <begin position="617"/>
        <end position="634"/>
    </location>
</feature>
<dbReference type="GO" id="GO:0009279">
    <property type="term" value="C:cell outer membrane"/>
    <property type="evidence" value="ECO:0007669"/>
    <property type="project" value="UniProtKB-SubCell"/>
</dbReference>
<name>A0A1B3ZGF0_9SPHN</name>
<dbReference type="GO" id="GO:0015891">
    <property type="term" value="P:siderophore transport"/>
    <property type="evidence" value="ECO:0007669"/>
    <property type="project" value="InterPro"/>
</dbReference>
<dbReference type="Pfam" id="PF00593">
    <property type="entry name" value="TonB_dep_Rec_b-barrel"/>
    <property type="match status" value="1"/>
</dbReference>
<keyword evidence="5" id="KW-0410">Iron transport</keyword>
<evidence type="ECO:0000256" key="13">
    <source>
        <dbReference type="ARBA" id="ARBA00023237"/>
    </source>
</evidence>
<evidence type="ECO:0000256" key="3">
    <source>
        <dbReference type="ARBA" id="ARBA00022448"/>
    </source>
</evidence>
<evidence type="ECO:0000313" key="19">
    <source>
        <dbReference type="EMBL" id="AOH86491.1"/>
    </source>
</evidence>
<evidence type="ECO:0000256" key="8">
    <source>
        <dbReference type="ARBA" id="ARBA00023004"/>
    </source>
</evidence>
<protein>
    <submittedName>
        <fullName evidence="19">Ferrichrome-iron receptor</fullName>
    </submittedName>
</protein>
<keyword evidence="6 14" id="KW-0812">Transmembrane</keyword>
<evidence type="ECO:0000256" key="6">
    <source>
        <dbReference type="ARBA" id="ARBA00022692"/>
    </source>
</evidence>
<organism evidence="19 20">
    <name type="scientific">Sphingomonas panacis</name>
    <dbReference type="NCBI Taxonomy" id="1560345"/>
    <lineage>
        <taxon>Bacteria</taxon>
        <taxon>Pseudomonadati</taxon>
        <taxon>Pseudomonadota</taxon>
        <taxon>Alphaproteobacteria</taxon>
        <taxon>Sphingomonadales</taxon>
        <taxon>Sphingomonadaceae</taxon>
        <taxon>Sphingomonas</taxon>
    </lineage>
</organism>
<evidence type="ECO:0000256" key="11">
    <source>
        <dbReference type="ARBA" id="ARBA00023136"/>
    </source>
</evidence>
<keyword evidence="11 14" id="KW-0472">Membrane</keyword>
<evidence type="ECO:0000256" key="5">
    <source>
        <dbReference type="ARBA" id="ARBA00022496"/>
    </source>
</evidence>
<evidence type="ECO:0000313" key="20">
    <source>
        <dbReference type="Proteomes" id="UP000094256"/>
    </source>
</evidence>
<dbReference type="Pfam" id="PF07715">
    <property type="entry name" value="Plug"/>
    <property type="match status" value="1"/>
</dbReference>
<keyword evidence="8" id="KW-0408">Iron</keyword>
<comment type="subcellular location">
    <subcellularLocation>
        <location evidence="1 14">Cell outer membrane</location>
        <topology evidence="1 14">Multi-pass membrane protein</topology>
    </subcellularLocation>
</comment>
<dbReference type="InterPro" id="IPR000531">
    <property type="entry name" value="Beta-barrel_TonB"/>
</dbReference>
<evidence type="ECO:0000256" key="9">
    <source>
        <dbReference type="ARBA" id="ARBA00023065"/>
    </source>
</evidence>
<dbReference type="AlphaFoldDB" id="A0A1B3ZGF0"/>
<dbReference type="InterPro" id="IPR039426">
    <property type="entry name" value="TonB-dep_rcpt-like"/>
</dbReference>
<evidence type="ECO:0000256" key="4">
    <source>
        <dbReference type="ARBA" id="ARBA00022452"/>
    </source>
</evidence>
<dbReference type="InterPro" id="IPR010105">
    <property type="entry name" value="TonB_sidphr_rcpt"/>
</dbReference>
<feature type="domain" description="TonB-dependent receptor-like beta-barrel" evidence="17">
    <location>
        <begin position="159"/>
        <end position="603"/>
    </location>
</feature>
<dbReference type="PANTHER" id="PTHR32552">
    <property type="entry name" value="FERRICHROME IRON RECEPTOR-RELATED"/>
    <property type="match status" value="1"/>
</dbReference>
<dbReference type="EMBL" id="CP014168">
    <property type="protein sequence ID" value="AOH86491.1"/>
    <property type="molecule type" value="Genomic_DNA"/>
</dbReference>
<dbReference type="SUPFAM" id="SSF56935">
    <property type="entry name" value="Porins"/>
    <property type="match status" value="1"/>
</dbReference>
<dbReference type="GO" id="GO:0015344">
    <property type="term" value="F:siderophore uptake transmembrane transporter activity"/>
    <property type="evidence" value="ECO:0007669"/>
    <property type="project" value="TreeGrafter"/>
</dbReference>
<dbReference type="PROSITE" id="PS01156">
    <property type="entry name" value="TONB_DEPENDENT_REC_2"/>
    <property type="match status" value="1"/>
</dbReference>
<dbReference type="NCBIfam" id="TIGR01783">
    <property type="entry name" value="TonB-siderophor"/>
    <property type="match status" value="1"/>
</dbReference>
<evidence type="ECO:0000256" key="14">
    <source>
        <dbReference type="PROSITE-ProRule" id="PRU01360"/>
    </source>
</evidence>
<dbReference type="Gene3D" id="2.40.170.20">
    <property type="entry name" value="TonB-dependent receptor, beta-barrel domain"/>
    <property type="match status" value="1"/>
</dbReference>
<evidence type="ECO:0000256" key="10">
    <source>
        <dbReference type="ARBA" id="ARBA00023077"/>
    </source>
</evidence>
<dbReference type="InterPro" id="IPR037066">
    <property type="entry name" value="Plug_dom_sf"/>
</dbReference>
<accession>A0A1B3ZGF0</accession>
<dbReference type="CDD" id="cd01347">
    <property type="entry name" value="ligand_gated_channel"/>
    <property type="match status" value="1"/>
</dbReference>
<dbReference type="PANTHER" id="PTHR32552:SF68">
    <property type="entry name" value="FERRICHROME OUTER MEMBRANE TRANSPORTER_PHAGE RECEPTOR"/>
    <property type="match status" value="1"/>
</dbReference>
<dbReference type="InterPro" id="IPR036942">
    <property type="entry name" value="Beta-barrel_TonB_sf"/>
</dbReference>
<keyword evidence="20" id="KW-1185">Reference proteome</keyword>
<evidence type="ECO:0000259" key="17">
    <source>
        <dbReference type="Pfam" id="PF00593"/>
    </source>
</evidence>
<evidence type="ECO:0000259" key="18">
    <source>
        <dbReference type="Pfam" id="PF07715"/>
    </source>
</evidence>
<evidence type="ECO:0000256" key="16">
    <source>
        <dbReference type="RuleBase" id="RU003357"/>
    </source>
</evidence>
<keyword evidence="12 19" id="KW-0675">Receptor</keyword>
<keyword evidence="7" id="KW-0732">Signal</keyword>
<keyword evidence="3 14" id="KW-0813">Transport</keyword>
<dbReference type="Proteomes" id="UP000094256">
    <property type="component" value="Chromosome"/>
</dbReference>
<keyword evidence="10 16" id="KW-0798">TonB box</keyword>
<dbReference type="Gene3D" id="2.170.130.10">
    <property type="entry name" value="TonB-dependent receptor, plug domain"/>
    <property type="match status" value="1"/>
</dbReference>
<evidence type="ECO:0000256" key="12">
    <source>
        <dbReference type="ARBA" id="ARBA00023170"/>
    </source>
</evidence>
<dbReference type="GO" id="GO:0038023">
    <property type="term" value="F:signaling receptor activity"/>
    <property type="evidence" value="ECO:0007669"/>
    <property type="project" value="InterPro"/>
</dbReference>
<reference evidence="19 20" key="1">
    <citation type="submission" date="2016-01" db="EMBL/GenBank/DDBJ databases">
        <title>Complete genome and mega plasmid sequence of Sphingomonas panacis DCY99 elicits systemic resistance in rice to Xanthomonas oryzae.</title>
        <authorList>
            <person name="Kim Y.J."/>
            <person name="Yang D.C."/>
            <person name="Sing P."/>
        </authorList>
    </citation>
    <scope>NUCLEOTIDE SEQUENCE [LARGE SCALE GENOMIC DNA]</scope>
    <source>
        <strain evidence="19 20">DCY99</strain>
    </source>
</reference>
<feature type="domain" description="TonB-dependent receptor plug" evidence="18">
    <location>
        <begin position="2"/>
        <end position="84"/>
    </location>
</feature>
<dbReference type="STRING" id="1560345.AWL63_03765"/>
<keyword evidence="4 14" id="KW-1134">Transmembrane beta strand</keyword>
<dbReference type="KEGG" id="span:AWL63_03765"/>
<gene>
    <name evidence="19" type="ORF">AWL63_03765</name>
</gene>
<dbReference type="PROSITE" id="PS52016">
    <property type="entry name" value="TONB_DEPENDENT_REC_3"/>
    <property type="match status" value="1"/>
</dbReference>
<proteinExistence type="inferred from homology"/>
<evidence type="ECO:0000256" key="15">
    <source>
        <dbReference type="PROSITE-ProRule" id="PRU10144"/>
    </source>
</evidence>